<feature type="transmembrane region" description="Helical" evidence="1">
    <location>
        <begin position="67"/>
        <end position="91"/>
    </location>
</feature>
<keyword evidence="1" id="KW-0472">Membrane</keyword>
<dbReference type="AlphaFoldDB" id="A0A7Y0HGA1"/>
<feature type="transmembrane region" description="Helical" evidence="1">
    <location>
        <begin position="21"/>
        <end position="47"/>
    </location>
</feature>
<evidence type="ECO:0000259" key="2">
    <source>
        <dbReference type="Pfam" id="PF25231"/>
    </source>
</evidence>
<evidence type="ECO:0000313" key="3">
    <source>
        <dbReference type="EMBL" id="NMM44139.1"/>
    </source>
</evidence>
<dbReference type="Proteomes" id="UP000539372">
    <property type="component" value="Unassembled WGS sequence"/>
</dbReference>
<dbReference type="RefSeq" id="WP_169624443.1">
    <property type="nucleotide sequence ID" value="NZ_JABBNT010000002.1"/>
</dbReference>
<organism evidence="3 4">
    <name type="scientific">Pacificispira spongiicola</name>
    <dbReference type="NCBI Taxonomy" id="2729598"/>
    <lineage>
        <taxon>Bacteria</taxon>
        <taxon>Pseudomonadati</taxon>
        <taxon>Pseudomonadota</taxon>
        <taxon>Alphaproteobacteria</taxon>
        <taxon>Rhodospirillales</taxon>
        <taxon>Rhodospirillaceae</taxon>
        <taxon>Pacificispira</taxon>
    </lineage>
</organism>
<protein>
    <recommendedName>
        <fullName evidence="2">DUF7847 domain-containing protein</fullName>
    </recommendedName>
</protein>
<accession>A0A7Y0HGA1</accession>
<feature type="transmembrane region" description="Helical" evidence="1">
    <location>
        <begin position="112"/>
        <end position="135"/>
    </location>
</feature>
<dbReference type="InterPro" id="IPR057169">
    <property type="entry name" value="DUF7847"/>
</dbReference>
<gene>
    <name evidence="3" type="ORF">HH303_06605</name>
</gene>
<feature type="transmembrane region" description="Helical" evidence="1">
    <location>
        <begin position="141"/>
        <end position="162"/>
    </location>
</feature>
<proteinExistence type="predicted"/>
<dbReference type="EMBL" id="JABBNT010000002">
    <property type="protein sequence ID" value="NMM44139.1"/>
    <property type="molecule type" value="Genomic_DNA"/>
</dbReference>
<comment type="caution">
    <text evidence="3">The sequence shown here is derived from an EMBL/GenBank/DDBJ whole genome shotgun (WGS) entry which is preliminary data.</text>
</comment>
<keyword evidence="1" id="KW-1133">Transmembrane helix</keyword>
<name>A0A7Y0HGA1_9PROT</name>
<sequence>MPTLSIGAVLSQSVTVLKANFLAFFLIGALMSALSDVTLMMLGMGALVDGKATPQQVITNAGGALPVLGAILVSTLPFYAFGLGTISYGAVRYMHGNPATVGECLMRGARSLPSLLLVALLSWIGVTIGMAFFVIPGAILLTLWYLAIQVVMVEGLGIFSSLNRSAALTKGQRFTLFGLLVILLGISLLIGLIVSVAIFPLSLIGLDMVANMVISGILMAFTAVVAAVVYTILREEKDGLRRGDLANV</sequence>
<reference evidence="3 4" key="1">
    <citation type="submission" date="2020-04" db="EMBL/GenBank/DDBJ databases">
        <title>Rhodospirillaceae bacterium KN72 isolated from deep sea.</title>
        <authorList>
            <person name="Zhang D.-C."/>
        </authorList>
    </citation>
    <scope>NUCLEOTIDE SEQUENCE [LARGE SCALE GENOMIC DNA]</scope>
    <source>
        <strain evidence="3 4">KN72</strain>
    </source>
</reference>
<evidence type="ECO:0000313" key="4">
    <source>
        <dbReference type="Proteomes" id="UP000539372"/>
    </source>
</evidence>
<feature type="transmembrane region" description="Helical" evidence="1">
    <location>
        <begin position="213"/>
        <end position="233"/>
    </location>
</feature>
<evidence type="ECO:0000256" key="1">
    <source>
        <dbReference type="SAM" id="Phobius"/>
    </source>
</evidence>
<feature type="domain" description="DUF7847" evidence="2">
    <location>
        <begin position="121"/>
        <end position="233"/>
    </location>
</feature>
<keyword evidence="4" id="KW-1185">Reference proteome</keyword>
<feature type="transmembrane region" description="Helical" evidence="1">
    <location>
        <begin position="174"/>
        <end position="201"/>
    </location>
</feature>
<keyword evidence="1" id="KW-0812">Transmembrane</keyword>
<dbReference type="Pfam" id="PF25231">
    <property type="entry name" value="DUF7847"/>
    <property type="match status" value="1"/>
</dbReference>